<dbReference type="GO" id="GO:0005516">
    <property type="term" value="F:calmodulin binding"/>
    <property type="evidence" value="ECO:0007669"/>
    <property type="project" value="UniProtKB-ARBA"/>
</dbReference>
<gene>
    <name evidence="4" type="ORF">OIU84_029149</name>
</gene>
<dbReference type="GO" id="GO:0046872">
    <property type="term" value="F:metal ion binding"/>
    <property type="evidence" value="ECO:0007669"/>
    <property type="project" value="UniProtKB-KW"/>
</dbReference>
<evidence type="ECO:0000256" key="2">
    <source>
        <dbReference type="ARBA" id="ARBA00022723"/>
    </source>
</evidence>
<dbReference type="EMBL" id="JAPFFJ010000009">
    <property type="protein sequence ID" value="KAJ6418987.1"/>
    <property type="molecule type" value="Genomic_DNA"/>
</dbReference>
<evidence type="ECO:0000313" key="5">
    <source>
        <dbReference type="Proteomes" id="UP001162972"/>
    </source>
</evidence>
<evidence type="ECO:0000256" key="3">
    <source>
        <dbReference type="ARBA" id="ARBA00022786"/>
    </source>
</evidence>
<dbReference type="PANTHER" id="PTHR46287">
    <property type="entry name" value="BTB/POZ AND TAZ DOMAIN-CONTAINING PROTEIN 3-RELATED"/>
    <property type="match status" value="1"/>
</dbReference>
<sequence length="122" mass="13897">MRRFALHQLVLSHSYSVSSLKRVCIDLLEHDYLTKENVIDVLQVARSCDAPQLSFICVRMVVKDLKSVSSTEGWKVMRRANPALEQELVESVVEADLVGQFLILLSNNNVEYAASYFKHVEN</sequence>
<accession>A0AAD6KB15</accession>
<dbReference type="PANTHER" id="PTHR46287:SF1">
    <property type="entry name" value="BTB_POZ AND TAZ DOMAIN-CONTAINING PROTEIN 3"/>
    <property type="match status" value="1"/>
</dbReference>
<keyword evidence="3" id="KW-0833">Ubl conjugation pathway</keyword>
<evidence type="ECO:0000256" key="1">
    <source>
        <dbReference type="ARBA" id="ARBA00004906"/>
    </source>
</evidence>
<reference evidence="4 5" key="1">
    <citation type="journal article" date="2023" name="Int. J. Mol. Sci.">
        <title>De Novo Assembly and Annotation of 11 Diverse Shrub Willow (Salix) Genomes Reveals Novel Gene Organization in Sex-Linked Regions.</title>
        <authorList>
            <person name="Hyden B."/>
            <person name="Feng K."/>
            <person name="Yates T.B."/>
            <person name="Jawdy S."/>
            <person name="Cereghino C."/>
            <person name="Smart L.B."/>
            <person name="Muchero W."/>
        </authorList>
    </citation>
    <scope>NUCLEOTIDE SEQUENCE [LARGE SCALE GENOMIC DNA]</scope>
    <source>
        <tissue evidence="4">Shoot tip</tissue>
    </source>
</reference>
<protein>
    <submittedName>
        <fullName evidence="4">Uncharacterized protein</fullName>
    </submittedName>
</protein>
<dbReference type="FunFam" id="1.25.40.420:FF:000012">
    <property type="entry name" value="BTB/POZ and TAZ domain-containing protein 2"/>
    <property type="match status" value="1"/>
</dbReference>
<keyword evidence="5" id="KW-1185">Reference proteome</keyword>
<evidence type="ECO:0000313" key="4">
    <source>
        <dbReference type="EMBL" id="KAJ6418987.1"/>
    </source>
</evidence>
<dbReference type="GO" id="GO:0006355">
    <property type="term" value="P:regulation of DNA-templated transcription"/>
    <property type="evidence" value="ECO:0007669"/>
    <property type="project" value="UniProtKB-ARBA"/>
</dbReference>
<dbReference type="GO" id="GO:0009725">
    <property type="term" value="P:response to hormone"/>
    <property type="evidence" value="ECO:0007669"/>
    <property type="project" value="UniProtKB-ARBA"/>
</dbReference>
<keyword evidence="2" id="KW-0479">Metal-binding</keyword>
<dbReference type="Proteomes" id="UP001162972">
    <property type="component" value="Chromosome 7"/>
</dbReference>
<proteinExistence type="predicted"/>
<dbReference type="AlphaFoldDB" id="A0AAD6KB15"/>
<dbReference type="Gene3D" id="1.25.40.420">
    <property type="match status" value="1"/>
</dbReference>
<dbReference type="InterPro" id="IPR044513">
    <property type="entry name" value="BT1/2/3/4/5"/>
</dbReference>
<dbReference type="GO" id="GO:0042542">
    <property type="term" value="P:response to hydrogen peroxide"/>
    <property type="evidence" value="ECO:0007669"/>
    <property type="project" value="UniProtKB-ARBA"/>
</dbReference>
<comment type="caution">
    <text evidence="4">The sequence shown here is derived from an EMBL/GenBank/DDBJ whole genome shotgun (WGS) entry which is preliminary data.</text>
</comment>
<name>A0AAD6KB15_9ROSI</name>
<comment type="pathway">
    <text evidence="1">Protein modification; protein ubiquitination.</text>
</comment>
<organism evidence="4 5">
    <name type="scientific">Salix udensis</name>
    <dbReference type="NCBI Taxonomy" id="889485"/>
    <lineage>
        <taxon>Eukaryota</taxon>
        <taxon>Viridiplantae</taxon>
        <taxon>Streptophyta</taxon>
        <taxon>Embryophyta</taxon>
        <taxon>Tracheophyta</taxon>
        <taxon>Spermatophyta</taxon>
        <taxon>Magnoliopsida</taxon>
        <taxon>eudicotyledons</taxon>
        <taxon>Gunneridae</taxon>
        <taxon>Pentapetalae</taxon>
        <taxon>rosids</taxon>
        <taxon>fabids</taxon>
        <taxon>Malpighiales</taxon>
        <taxon>Salicaceae</taxon>
        <taxon>Saliceae</taxon>
        <taxon>Salix</taxon>
    </lineage>
</organism>
<dbReference type="GO" id="GO:0009751">
    <property type="term" value="P:response to salicylic acid"/>
    <property type="evidence" value="ECO:0007669"/>
    <property type="project" value="UniProtKB-ARBA"/>
</dbReference>